<evidence type="ECO:0000256" key="8">
    <source>
        <dbReference type="ARBA" id="ARBA00022989"/>
    </source>
</evidence>
<evidence type="ECO:0000256" key="6">
    <source>
        <dbReference type="ARBA" id="ARBA00022692"/>
    </source>
</evidence>
<keyword evidence="12" id="KW-0966">Cell projection</keyword>
<keyword evidence="11" id="KW-0206">Cytoskeleton</keyword>
<dbReference type="InterPro" id="IPR000048">
    <property type="entry name" value="IQ_motif_EF-hand-BS"/>
</dbReference>
<dbReference type="PROSITE" id="PS50096">
    <property type="entry name" value="IQ"/>
    <property type="match status" value="1"/>
</dbReference>
<keyword evidence="8 14" id="KW-1133">Transmembrane helix</keyword>
<dbReference type="GO" id="GO:0016020">
    <property type="term" value="C:membrane"/>
    <property type="evidence" value="ECO:0007669"/>
    <property type="project" value="UniProtKB-SubCell"/>
</dbReference>
<evidence type="ECO:0000256" key="5">
    <source>
        <dbReference type="ARBA" id="ARBA00022490"/>
    </source>
</evidence>
<dbReference type="SMART" id="SM00015">
    <property type="entry name" value="IQ"/>
    <property type="match status" value="1"/>
</dbReference>
<evidence type="ECO:0000313" key="15">
    <source>
        <dbReference type="Proteomes" id="UP000694846"/>
    </source>
</evidence>
<dbReference type="CDD" id="cd23766">
    <property type="entry name" value="IQCG"/>
    <property type="match status" value="1"/>
</dbReference>
<evidence type="ECO:0000256" key="13">
    <source>
        <dbReference type="ARBA" id="ARBA00032183"/>
    </source>
</evidence>
<evidence type="ECO:0000256" key="12">
    <source>
        <dbReference type="ARBA" id="ARBA00023273"/>
    </source>
</evidence>
<dbReference type="GeneID" id="112692490"/>
<dbReference type="Proteomes" id="UP000694846">
    <property type="component" value="Unplaced"/>
</dbReference>
<comment type="subcellular location">
    <subcellularLocation>
        <location evidence="2">Cytoplasm</location>
        <location evidence="2">Cytoskeleton</location>
        <location evidence="2">Flagellum axoneme</location>
    </subcellularLocation>
    <subcellularLocation>
        <location evidence="1">Membrane</location>
        <topology evidence="1">Multi-pass membrane protein</topology>
    </subcellularLocation>
</comment>
<evidence type="ECO:0000256" key="3">
    <source>
        <dbReference type="ARBA" id="ARBA00008222"/>
    </source>
</evidence>
<keyword evidence="10 14" id="KW-0472">Membrane</keyword>
<keyword evidence="9" id="KW-0969">Cilium</keyword>
<protein>
    <recommendedName>
        <fullName evidence="4">Dynein regulatory complex protein 9</fullName>
    </recommendedName>
    <alternativeName>
        <fullName evidence="13">IQ domain-containing protein G</fullName>
    </alternativeName>
</protein>
<evidence type="ECO:0000256" key="2">
    <source>
        <dbReference type="ARBA" id="ARBA00004611"/>
    </source>
</evidence>
<dbReference type="Pfam" id="PF00612">
    <property type="entry name" value="IQ"/>
    <property type="match status" value="1"/>
</dbReference>
<dbReference type="InterPro" id="IPR023271">
    <property type="entry name" value="Aquaporin-like"/>
</dbReference>
<evidence type="ECO:0000256" key="7">
    <source>
        <dbReference type="ARBA" id="ARBA00022846"/>
    </source>
</evidence>
<dbReference type="GO" id="GO:0005737">
    <property type="term" value="C:cytoplasm"/>
    <property type="evidence" value="ECO:0007669"/>
    <property type="project" value="TreeGrafter"/>
</dbReference>
<evidence type="ECO:0000256" key="4">
    <source>
        <dbReference type="ARBA" id="ARBA00013738"/>
    </source>
</evidence>
<keyword evidence="7" id="KW-0282">Flagellum</keyword>
<dbReference type="AlphaFoldDB" id="A0A8B8GK24"/>
<organism evidence="15 16">
    <name type="scientific">Sipha flava</name>
    <name type="common">yellow sugarcane aphid</name>
    <dbReference type="NCBI Taxonomy" id="143950"/>
    <lineage>
        <taxon>Eukaryota</taxon>
        <taxon>Metazoa</taxon>
        <taxon>Ecdysozoa</taxon>
        <taxon>Arthropoda</taxon>
        <taxon>Hexapoda</taxon>
        <taxon>Insecta</taxon>
        <taxon>Pterygota</taxon>
        <taxon>Neoptera</taxon>
        <taxon>Paraneoptera</taxon>
        <taxon>Hemiptera</taxon>
        <taxon>Sternorrhyncha</taxon>
        <taxon>Aphidomorpha</taxon>
        <taxon>Aphidoidea</taxon>
        <taxon>Aphididae</taxon>
        <taxon>Sipha</taxon>
    </lineage>
</organism>
<keyword evidence="15" id="KW-1185">Reference proteome</keyword>
<sequence length="619" mass="72645">MESNPANSDTYAANVVILTCIFYTSVIFIVSMTIKLLLRMCQERLTFVCDLDDVKYHITSFFMETVEITEQYCYTMNVAIVARLYNTSGKTIVVILLKIICNYLTKLTTNSCAYHVFRTNLVFVVYHLGPIASLAANKLYGLITEYYRRENHTPPFHHLTNGSDNDCSRCTLLRQTIRQDLHEGVKVLRSTAALIMSSYFSHKFMMTLWSADVFNTKETFLRNRCSVRNLKHSNPLKAAFDEAVITFMFLAMQIGLRNVCRCFRISKNLLTSAGLMYINMAAFRYTGVLMNPTYATAVVYGCQEKIDRYHFIVFWIGPIVGALVFKDIIWIIRALDYVQKVFRASVEELHHFGTLKTLCALIDDTAEYQQQKNKQKEDQQCRLKNNEPILCQRLVSNDKLFVLDYISSGEKLQLLKEEEEEIDSIIEKCTENGERVVMRRETEKKYVGKWEKARVEHFKLTFKAKELELQKEILGLQTRLENEQVIDKENETFLNYSINELKKQIEYWECKYKTDVMEIDNKLDNRMMTLKEKTKEVEIMKETYNERQNIIEEHTKNKKILEEEKKINDYREKTAIKIQAWWRGTMVRRRLGHYKNLLGPRKKSIKKPFVNKGKKSKSK</sequence>
<keyword evidence="5" id="KW-0963">Cytoplasm</keyword>
<dbReference type="GO" id="GO:0044782">
    <property type="term" value="P:cilium organization"/>
    <property type="evidence" value="ECO:0007669"/>
    <property type="project" value="TreeGrafter"/>
</dbReference>
<reference evidence="16" key="1">
    <citation type="submission" date="2025-08" db="UniProtKB">
        <authorList>
            <consortium name="RefSeq"/>
        </authorList>
    </citation>
    <scope>IDENTIFICATION</scope>
    <source>
        <tissue evidence="16">Whole body</tissue>
    </source>
</reference>
<evidence type="ECO:0000256" key="9">
    <source>
        <dbReference type="ARBA" id="ARBA00023069"/>
    </source>
</evidence>
<dbReference type="SUPFAM" id="SSF81338">
    <property type="entry name" value="Aquaporin-like"/>
    <property type="match status" value="1"/>
</dbReference>
<dbReference type="RefSeq" id="XP_025422946.1">
    <property type="nucleotide sequence ID" value="XM_025567161.1"/>
</dbReference>
<dbReference type="PANTHER" id="PTHR14871">
    <property type="entry name" value="DYNEIN REGULATORY COMPLEX PROTEIN 9"/>
    <property type="match status" value="1"/>
</dbReference>
<keyword evidence="6 14" id="KW-0812">Transmembrane</keyword>
<dbReference type="GO" id="GO:0031514">
    <property type="term" value="C:motile cilium"/>
    <property type="evidence" value="ECO:0007669"/>
    <property type="project" value="TreeGrafter"/>
</dbReference>
<name>A0A8B8GK24_9HEMI</name>
<dbReference type="InterPro" id="IPR042618">
    <property type="entry name" value="IQCG"/>
</dbReference>
<dbReference type="OrthoDB" id="1580043at2759"/>
<dbReference type="InterPro" id="IPR000425">
    <property type="entry name" value="MIP"/>
</dbReference>
<evidence type="ECO:0000256" key="10">
    <source>
        <dbReference type="ARBA" id="ARBA00023136"/>
    </source>
</evidence>
<evidence type="ECO:0000256" key="14">
    <source>
        <dbReference type="SAM" id="Phobius"/>
    </source>
</evidence>
<feature type="transmembrane region" description="Helical" evidence="14">
    <location>
        <begin position="312"/>
        <end position="332"/>
    </location>
</feature>
<dbReference type="GO" id="GO:0015267">
    <property type="term" value="F:channel activity"/>
    <property type="evidence" value="ECO:0007669"/>
    <property type="project" value="InterPro"/>
</dbReference>
<evidence type="ECO:0000313" key="16">
    <source>
        <dbReference type="RefSeq" id="XP_025422946.1"/>
    </source>
</evidence>
<evidence type="ECO:0000256" key="1">
    <source>
        <dbReference type="ARBA" id="ARBA00004141"/>
    </source>
</evidence>
<feature type="transmembrane region" description="Helical" evidence="14">
    <location>
        <begin position="12"/>
        <end position="38"/>
    </location>
</feature>
<dbReference type="Pfam" id="PF00230">
    <property type="entry name" value="MIP"/>
    <property type="match status" value="1"/>
</dbReference>
<proteinExistence type="inferred from homology"/>
<gene>
    <name evidence="16" type="primary">LOC112692490</name>
</gene>
<dbReference type="Gene3D" id="1.20.1080.10">
    <property type="entry name" value="Glycerol uptake facilitator protein"/>
    <property type="match status" value="1"/>
</dbReference>
<dbReference type="PANTHER" id="PTHR14871:SF1">
    <property type="entry name" value="DYNEIN REGULATORY COMPLEX PROTEIN 9"/>
    <property type="match status" value="1"/>
</dbReference>
<comment type="similarity">
    <text evidence="3">Belongs to the DRC9 family.</text>
</comment>
<evidence type="ECO:0000256" key="11">
    <source>
        <dbReference type="ARBA" id="ARBA00023212"/>
    </source>
</evidence>
<feature type="transmembrane region" description="Helical" evidence="14">
    <location>
        <begin position="276"/>
        <end position="300"/>
    </location>
</feature>
<accession>A0A8B8GK24</accession>